<accession>A0A9P9EMF7</accession>
<evidence type="ECO:0000313" key="3">
    <source>
        <dbReference type="Proteomes" id="UP000717696"/>
    </source>
</evidence>
<dbReference type="InterPro" id="IPR036890">
    <property type="entry name" value="HATPase_C_sf"/>
</dbReference>
<dbReference type="PANTHER" id="PTHR32387:SF0">
    <property type="entry name" value="PROTEIN NO VEIN"/>
    <property type="match status" value="1"/>
</dbReference>
<name>A0A9P9EMF7_9HYPO</name>
<dbReference type="InterPro" id="IPR052957">
    <property type="entry name" value="Auxin_embryo_med"/>
</dbReference>
<comment type="caution">
    <text evidence="2">The sequence shown here is derived from an EMBL/GenBank/DDBJ whole genome shotgun (WGS) entry which is preliminary data.</text>
</comment>
<keyword evidence="3" id="KW-1185">Reference proteome</keyword>
<dbReference type="OrthoDB" id="1262810at2759"/>
<proteinExistence type="predicted"/>
<dbReference type="Proteomes" id="UP000717696">
    <property type="component" value="Unassembled WGS sequence"/>
</dbReference>
<dbReference type="PANTHER" id="PTHR32387">
    <property type="entry name" value="WU:FJ29H11"/>
    <property type="match status" value="1"/>
</dbReference>
<evidence type="ECO:0008006" key="4">
    <source>
        <dbReference type="Google" id="ProtNLM"/>
    </source>
</evidence>
<organism evidence="2 3">
    <name type="scientific">Dactylonectria estremocensis</name>
    <dbReference type="NCBI Taxonomy" id="1079267"/>
    <lineage>
        <taxon>Eukaryota</taxon>
        <taxon>Fungi</taxon>
        <taxon>Dikarya</taxon>
        <taxon>Ascomycota</taxon>
        <taxon>Pezizomycotina</taxon>
        <taxon>Sordariomycetes</taxon>
        <taxon>Hypocreomycetidae</taxon>
        <taxon>Hypocreales</taxon>
        <taxon>Nectriaceae</taxon>
        <taxon>Dactylonectria</taxon>
    </lineage>
</organism>
<dbReference type="Gene3D" id="3.30.565.10">
    <property type="entry name" value="Histidine kinase-like ATPase, C-terminal domain"/>
    <property type="match status" value="1"/>
</dbReference>
<protein>
    <recommendedName>
        <fullName evidence="4">Protein NO VEIN C-terminal domain-containing protein</fullName>
    </recommendedName>
</protein>
<feature type="region of interest" description="Disordered" evidence="1">
    <location>
        <begin position="1263"/>
        <end position="1297"/>
    </location>
</feature>
<reference evidence="2" key="1">
    <citation type="journal article" date="2021" name="Nat. Commun.">
        <title>Genetic determinants of endophytism in the Arabidopsis root mycobiome.</title>
        <authorList>
            <person name="Mesny F."/>
            <person name="Miyauchi S."/>
            <person name="Thiergart T."/>
            <person name="Pickel B."/>
            <person name="Atanasova L."/>
            <person name="Karlsson M."/>
            <person name="Huettel B."/>
            <person name="Barry K.W."/>
            <person name="Haridas S."/>
            <person name="Chen C."/>
            <person name="Bauer D."/>
            <person name="Andreopoulos W."/>
            <person name="Pangilinan J."/>
            <person name="LaButti K."/>
            <person name="Riley R."/>
            <person name="Lipzen A."/>
            <person name="Clum A."/>
            <person name="Drula E."/>
            <person name="Henrissat B."/>
            <person name="Kohler A."/>
            <person name="Grigoriev I.V."/>
            <person name="Martin F.M."/>
            <person name="Hacquard S."/>
        </authorList>
    </citation>
    <scope>NUCLEOTIDE SEQUENCE</scope>
    <source>
        <strain evidence="2">MPI-CAGE-AT-0021</strain>
    </source>
</reference>
<sequence length="1399" mass="159511">MDVSARNCAARSKAEADSQIGFLRRQRGFNGQEQQEPTLVSMFDNVLHVISADLYQKPSHFLLELIQNADDNTFSPRVTPSLSITLSESGSRHLRTDCNEAGFTFNEIDAITHTGNSTKKGAGSRERGYIGEKGIGFKSVFKVADIVNVVSGHYEFRLDRDKPLGMILPILSQFPLEHRLLGHTQFLLQIRSEGDYKKIQADLCDIEPQLLIFLRKIRQLKIQTNFIQRTYRIQNDADTELGETATILTSQEADGRALRMKYIIVRSKARKLPPEPRREGVATSEVMLAFPVGESNNPTISTQKTFAFLPIDDFGFKFLIHADFLLVASREGLDYDCPWNLALRRALYGSFLSAIKRFASAPTSETEPGLRYMWPKYTKHHRSSHDFWNQLNQDILRHLSYERVLESCDPFASSYTPKELRFVPTEFRFEGDALFDCPSLRSKHLSFKYDQVYEELEPLGVQKISIQDLCEELSVWIAEVGVSRLSTQPPEWHQKVASIFCVDAGLKGHLMSLPIIPLRDGSWVSPRRAHLYLEMGTGDVYVPGGISIYIVDRAASQNSARRHFYEFLGIPTYNPMLVCGLILELHSGNTSRIMDRMPEDIVRDAIYLYKNLHLLGQECSPEIFFLVTNRGQSFRRKTQIYILDKTAIPNLIENYKDTERNPFYILDELYKKLVSDDDWISPMAFFGWLLRSPNISTVPMLLRDNYPTPEWAFLRDTKVTDLLLVLEQTCKHALPGPRLLQAVPELQIECRNGTRRPLAELAIPTEDLLQACPHLDFADLQQPERWKFLAKFGILTTPNTTARLRELDVLASLPIQSVDKDAIHECYRGLSLSSHQEAHMISEAFALKPLVFIARPQPAWVTQGSCVWSAPPALKHVIKLANRYSDCQTLFCSRLEVKNASIKHVADELCALHEGSLEGIVQRCEELLMILKRHLSPESEFTAHQFLRVRHAKVFPVLEVGGFSQPPEPRVVLRALQDADWYIPDRIAFEITFRGKVNMLGFSFQSVKRLEFLWSKLRCQHMYLSSAVSETVEARGSKIRDPCKEHELRTRVRYISYLNTPSDAGLRQKPPLCVWSVPSIVSVRCLGSIEVEENNELITFQEGSHLTIYFRTTIPQSKQSQVNFALAEFFSRRHDINADDKNLLNLILSAPIEELSHIMAISNRFLPEELDNDSSPDCETIVDKMDPDDMKIMEQRHSERADLSVNSSNNQMQYSLREFIPSIQSKSQSIAASAGSFRISKHFQRHSIRTRTRSERLRQALLSSQASASTQEPLLSSSVESGWDPGSPPELTARSSAQQVRTRQIGFLGELFIHTFFERHINDCEPFFASQNQVNMMQRFDNDHDNAYILARVFDIDGNNPGLTFYPSPWRLGLEGMLEFVSAGGYKVCERRVLIPQPS</sequence>
<gene>
    <name evidence="2" type="ORF">B0J13DRAFT_504973</name>
</gene>
<dbReference type="NCBIfam" id="NF047352">
    <property type="entry name" value="P_loop_sacsin"/>
    <property type="match status" value="1"/>
</dbReference>
<feature type="compositionally biased region" description="Polar residues" evidence="1">
    <location>
        <begin position="1270"/>
        <end position="1280"/>
    </location>
</feature>
<evidence type="ECO:0000313" key="2">
    <source>
        <dbReference type="EMBL" id="KAH7139701.1"/>
    </source>
</evidence>
<dbReference type="EMBL" id="JAGMUU010000014">
    <property type="protein sequence ID" value="KAH7139701.1"/>
    <property type="molecule type" value="Genomic_DNA"/>
</dbReference>
<dbReference type="SUPFAM" id="SSF55874">
    <property type="entry name" value="ATPase domain of HSP90 chaperone/DNA topoisomerase II/histidine kinase"/>
    <property type="match status" value="1"/>
</dbReference>
<evidence type="ECO:0000256" key="1">
    <source>
        <dbReference type="SAM" id="MobiDB-lite"/>
    </source>
</evidence>